<dbReference type="AlphaFoldDB" id="A0A167ERG0"/>
<sequence length="152" mass="17512">MKIFRIAKKKYITDLSGEGARMYGGRWNRAGDGMLYFSENLSLCVLELLVHMDYQYFTEMYQFISLELPEKNLQSLKNFDLKTPEWRMNPPALITQDYGSGWLKNNENLALAVPSAVLPSEKNILINPLHADLSKCNVSFPQSLDIDARLYR</sequence>
<evidence type="ECO:0000313" key="2">
    <source>
        <dbReference type="EMBL" id="OAB75808.1"/>
    </source>
</evidence>
<accession>A0A167ERG0</accession>
<evidence type="ECO:0000313" key="3">
    <source>
        <dbReference type="Proteomes" id="UP000077013"/>
    </source>
</evidence>
<feature type="domain" description="RES" evidence="1">
    <location>
        <begin position="14"/>
        <end position="139"/>
    </location>
</feature>
<dbReference type="RefSeq" id="WP_197463524.1">
    <property type="nucleotide sequence ID" value="NZ_LRXL01000053.1"/>
</dbReference>
<name>A0A167ERG0_9FLAO</name>
<protein>
    <recommendedName>
        <fullName evidence="1">RES domain-containing protein</fullName>
    </recommendedName>
</protein>
<dbReference type="Proteomes" id="UP000077013">
    <property type="component" value="Unassembled WGS sequence"/>
</dbReference>
<proteinExistence type="predicted"/>
<comment type="caution">
    <text evidence="2">The sequence shown here is derived from an EMBL/GenBank/DDBJ whole genome shotgun (WGS) entry which is preliminary data.</text>
</comment>
<dbReference type="STRING" id="1763537.ULVI_15135"/>
<dbReference type="EMBL" id="LRXL01000053">
    <property type="protein sequence ID" value="OAB75808.1"/>
    <property type="molecule type" value="Genomic_DNA"/>
</dbReference>
<dbReference type="SMART" id="SM00953">
    <property type="entry name" value="RES"/>
    <property type="match status" value="1"/>
</dbReference>
<reference evidence="2 3" key="1">
    <citation type="submission" date="2016-02" db="EMBL/GenBank/DDBJ databases">
        <title>Ulvibacter sp. LPB0005, isolated from Thais luteostoma.</title>
        <authorList>
            <person name="Shin S.-K."/>
            <person name="Yi H."/>
        </authorList>
    </citation>
    <scope>NUCLEOTIDE SEQUENCE [LARGE SCALE GENOMIC DNA]</scope>
    <source>
        <strain evidence="2 3">LPB0005</strain>
    </source>
</reference>
<evidence type="ECO:0000259" key="1">
    <source>
        <dbReference type="SMART" id="SM00953"/>
    </source>
</evidence>
<gene>
    <name evidence="2" type="ORF">ULVI_15135</name>
</gene>
<dbReference type="InterPro" id="IPR014914">
    <property type="entry name" value="RES_dom"/>
</dbReference>
<keyword evidence="3" id="KW-1185">Reference proteome</keyword>
<organism evidence="2 3">
    <name type="scientific">Cochleicola gelatinilyticus</name>
    <dbReference type="NCBI Taxonomy" id="1763537"/>
    <lineage>
        <taxon>Bacteria</taxon>
        <taxon>Pseudomonadati</taxon>
        <taxon>Bacteroidota</taxon>
        <taxon>Flavobacteriia</taxon>
        <taxon>Flavobacteriales</taxon>
        <taxon>Flavobacteriaceae</taxon>
        <taxon>Cochleicola</taxon>
    </lineage>
</organism>
<dbReference type="Pfam" id="PF08808">
    <property type="entry name" value="RES"/>
    <property type="match status" value="1"/>
</dbReference>